<dbReference type="Proteomes" id="UP000567293">
    <property type="component" value="Unassembled WGS sequence"/>
</dbReference>
<dbReference type="InterPro" id="IPR011447">
    <property type="entry name" value="DUF1552"/>
</dbReference>
<organism evidence="1 2">
    <name type="scientific">Candidatus Acidiferrum panamense</name>
    <dbReference type="NCBI Taxonomy" id="2741543"/>
    <lineage>
        <taxon>Bacteria</taxon>
        <taxon>Pseudomonadati</taxon>
        <taxon>Acidobacteriota</taxon>
        <taxon>Terriglobia</taxon>
        <taxon>Candidatus Acidiferrales</taxon>
        <taxon>Candidatus Acidiferrum</taxon>
    </lineage>
</organism>
<dbReference type="AlphaFoldDB" id="A0A7V8NPL2"/>
<keyword evidence="2" id="KW-1185">Reference proteome</keyword>
<evidence type="ECO:0000313" key="1">
    <source>
        <dbReference type="EMBL" id="MBA0085002.1"/>
    </source>
</evidence>
<gene>
    <name evidence="1" type="ORF">HRJ53_08400</name>
</gene>
<reference evidence="1" key="1">
    <citation type="submission" date="2020-06" db="EMBL/GenBank/DDBJ databases">
        <title>Legume-microbial interactions unlock mineral nutrients during tropical forest succession.</title>
        <authorList>
            <person name="Epihov D.Z."/>
        </authorList>
    </citation>
    <scope>NUCLEOTIDE SEQUENCE [LARGE SCALE GENOMIC DNA]</scope>
    <source>
        <strain evidence="1">Pan2503</strain>
    </source>
</reference>
<comment type="caution">
    <text evidence="1">The sequence shown here is derived from an EMBL/GenBank/DDBJ whole genome shotgun (WGS) entry which is preliminary data.</text>
</comment>
<dbReference type="Pfam" id="PF07586">
    <property type="entry name" value="HXXSHH"/>
    <property type="match status" value="1"/>
</dbReference>
<evidence type="ECO:0000313" key="2">
    <source>
        <dbReference type="Proteomes" id="UP000567293"/>
    </source>
</evidence>
<accession>A0A7V8NPL2</accession>
<name>A0A7V8NPL2_9BACT</name>
<protein>
    <submittedName>
        <fullName evidence="1">DUF1552 domain-containing protein</fullName>
    </submittedName>
</protein>
<dbReference type="EMBL" id="JACDQQ010000813">
    <property type="protein sequence ID" value="MBA0085002.1"/>
    <property type="molecule type" value="Genomic_DNA"/>
</dbReference>
<proteinExistence type="predicted"/>
<feature type="non-terminal residue" evidence="1">
    <location>
        <position position="1"/>
    </location>
</feature>
<sequence length="244" mass="27062">TLELRAKRRKRDRSILDSLTGSLSRLRNESSASDRVRLDNYTENVREIERRLEIAMRASTVAPADLSVPVGVPQTFDEHIKLQFDLLALAFQADITRVGTLLFARDLTGRTYPESEAPTVGFHGASHHGEDPRRIAELSKINQYHVKMLAHLIANLARTQDGDGTLLDHSLVLYGSNMGNSNQHVHYDVPHVLVGGLNGKVKGGRHIAYPTKTVPTGNLLLTLLDMYDVHQDSIGDSTGRLENL</sequence>